<dbReference type="GeneID" id="8863353"/>
<dbReference type="SUPFAM" id="SSF54695">
    <property type="entry name" value="POZ domain"/>
    <property type="match status" value="1"/>
</dbReference>
<dbReference type="RefSeq" id="XP_002670672.1">
    <property type="nucleotide sequence ID" value="XM_002670626.1"/>
</dbReference>
<dbReference type="InterPro" id="IPR006571">
    <property type="entry name" value="TLDc_dom"/>
</dbReference>
<proteinExistence type="predicted"/>
<dbReference type="InParanoid" id="D2VZ46"/>
<keyword evidence="5" id="KW-1185">Reference proteome</keyword>
<dbReference type="OrthoDB" id="25620at2759"/>
<dbReference type="PANTHER" id="PTHR23354:SF122">
    <property type="entry name" value="GTPASE-ACTIVATING PROTEIN SKYWALKER"/>
    <property type="match status" value="1"/>
</dbReference>
<dbReference type="AlphaFoldDB" id="D2VZ46"/>
<dbReference type="PROSITE" id="PS50089">
    <property type="entry name" value="ZF_RING_2"/>
    <property type="match status" value="1"/>
</dbReference>
<evidence type="ECO:0000259" key="3">
    <source>
        <dbReference type="PROSITE" id="PS51886"/>
    </source>
</evidence>
<protein>
    <submittedName>
        <fullName evidence="4">Predicted protein</fullName>
    </submittedName>
</protein>
<keyword evidence="1" id="KW-0862">Zinc</keyword>
<keyword evidence="1" id="KW-0479">Metal-binding</keyword>
<reference evidence="4 5" key="1">
    <citation type="journal article" date="2010" name="Cell">
        <title>The genome of Naegleria gruberi illuminates early eukaryotic versatility.</title>
        <authorList>
            <person name="Fritz-Laylin L.K."/>
            <person name="Prochnik S.E."/>
            <person name="Ginger M.L."/>
            <person name="Dacks J.B."/>
            <person name="Carpenter M.L."/>
            <person name="Field M.C."/>
            <person name="Kuo A."/>
            <person name="Paredez A."/>
            <person name="Chapman J."/>
            <person name="Pham J."/>
            <person name="Shu S."/>
            <person name="Neupane R."/>
            <person name="Cipriano M."/>
            <person name="Mancuso J."/>
            <person name="Tu H."/>
            <person name="Salamov A."/>
            <person name="Lindquist E."/>
            <person name="Shapiro H."/>
            <person name="Lucas S."/>
            <person name="Grigoriev I.V."/>
            <person name="Cande W.Z."/>
            <person name="Fulton C."/>
            <person name="Rokhsar D.S."/>
            <person name="Dawson S.C."/>
        </authorList>
    </citation>
    <scope>NUCLEOTIDE SEQUENCE [LARGE SCALE GENOMIC DNA]</scope>
    <source>
        <strain evidence="4 5">NEG-M</strain>
    </source>
</reference>
<name>D2VZ46_NAEGR</name>
<dbReference type="SMART" id="SM00584">
    <property type="entry name" value="TLDc"/>
    <property type="match status" value="1"/>
</dbReference>
<dbReference type="VEuPathDB" id="AmoebaDB:NAEGRDRAFT_74355"/>
<dbReference type="InterPro" id="IPR011333">
    <property type="entry name" value="SKP1/BTB/POZ_sf"/>
</dbReference>
<accession>D2VZ46</accession>
<dbReference type="InterPro" id="IPR013083">
    <property type="entry name" value="Znf_RING/FYVE/PHD"/>
</dbReference>
<feature type="domain" description="RING-type" evidence="2">
    <location>
        <begin position="21"/>
        <end position="55"/>
    </location>
</feature>
<evidence type="ECO:0000259" key="2">
    <source>
        <dbReference type="PROSITE" id="PS50089"/>
    </source>
</evidence>
<evidence type="ECO:0000313" key="5">
    <source>
        <dbReference type="Proteomes" id="UP000006671"/>
    </source>
</evidence>
<dbReference type="Gene3D" id="3.30.710.10">
    <property type="entry name" value="Potassium Channel Kv1.1, Chain A"/>
    <property type="match status" value="1"/>
</dbReference>
<dbReference type="Gene3D" id="3.30.40.10">
    <property type="entry name" value="Zinc/RING finger domain, C3HC4 (zinc finger)"/>
    <property type="match status" value="1"/>
</dbReference>
<keyword evidence="1" id="KW-0863">Zinc-finger</keyword>
<sequence length="419" mass="47291">MRIEPVYQYVDLNSIDENLLCQICNLPLVNPLTHAACGMMYCFKCIELTENCPTCGGESLKSTAIPAPKSITNMLSKLKVSCEECGSVMCRGELIDHIDNHCPVIIAKKESQLEKPIHLNVRGVIMTISKKPFIENEPDNLFGKMFIGEIPMHATPSPLFSDPVYFVDVDPTIFKHVINWFQNSVLNDIPNSERVELRHVCDSYKLTNLKKELAESIDPRFKIDSLILQECILTNQLMSEIYLAIGCKEPPELLYRGSRDGFQAVDFHSRCDYKGPTLSIIKSEHGNIFGGFTSEHWEALQINDHKLDPTAFLFKIENSTFKQFEPRNQICQSYAMGCGKNDLCVFGAGHDLRIVNNCNSSESYANLGRTYHLPNGYKFETEEARSYLGGSRKFKVTEIEVFRIPAIGGFALPVMVGFF</sequence>
<dbReference type="Pfam" id="PF07534">
    <property type="entry name" value="TLD"/>
    <property type="match status" value="1"/>
</dbReference>
<dbReference type="PANTHER" id="PTHR23354">
    <property type="entry name" value="NUCLEOLAR PROTEIN 7/ESTROGEN RECEPTOR COACTIVATOR-RELATED"/>
    <property type="match status" value="1"/>
</dbReference>
<dbReference type="SUPFAM" id="SSF57850">
    <property type="entry name" value="RING/U-box"/>
    <property type="match status" value="1"/>
</dbReference>
<dbReference type="KEGG" id="ngr:NAEGRDRAFT_74355"/>
<dbReference type="STRING" id="5762.D2VZ46"/>
<feature type="domain" description="TLDc" evidence="3">
    <location>
        <begin position="227"/>
        <end position="405"/>
    </location>
</feature>
<evidence type="ECO:0000313" key="4">
    <source>
        <dbReference type="EMBL" id="EFC37928.1"/>
    </source>
</evidence>
<dbReference type="InterPro" id="IPR001841">
    <property type="entry name" value="Znf_RING"/>
</dbReference>
<dbReference type="EMBL" id="GG738913">
    <property type="protein sequence ID" value="EFC37928.1"/>
    <property type="molecule type" value="Genomic_DNA"/>
</dbReference>
<organism evidence="5">
    <name type="scientific">Naegleria gruberi</name>
    <name type="common">Amoeba</name>
    <dbReference type="NCBI Taxonomy" id="5762"/>
    <lineage>
        <taxon>Eukaryota</taxon>
        <taxon>Discoba</taxon>
        <taxon>Heterolobosea</taxon>
        <taxon>Tetramitia</taxon>
        <taxon>Eutetramitia</taxon>
        <taxon>Vahlkampfiidae</taxon>
        <taxon>Naegleria</taxon>
    </lineage>
</organism>
<gene>
    <name evidence="4" type="ORF">NAEGRDRAFT_74355</name>
</gene>
<dbReference type="GO" id="GO:0008270">
    <property type="term" value="F:zinc ion binding"/>
    <property type="evidence" value="ECO:0007669"/>
    <property type="project" value="UniProtKB-KW"/>
</dbReference>
<evidence type="ECO:0000256" key="1">
    <source>
        <dbReference type="PROSITE-ProRule" id="PRU00175"/>
    </source>
</evidence>
<dbReference type="PROSITE" id="PS51886">
    <property type="entry name" value="TLDC"/>
    <property type="match status" value="1"/>
</dbReference>
<dbReference type="Proteomes" id="UP000006671">
    <property type="component" value="Unassembled WGS sequence"/>
</dbReference>